<dbReference type="Proteomes" id="UP000824540">
    <property type="component" value="Unassembled WGS sequence"/>
</dbReference>
<reference evidence="12" key="1">
    <citation type="thesis" date="2021" institute="BYU ScholarsArchive" country="Provo, UT, USA">
        <title>Applications of and Algorithms for Genome Assembly and Genomic Analyses with an Emphasis on Marine Teleosts.</title>
        <authorList>
            <person name="Pickett B.D."/>
        </authorList>
    </citation>
    <scope>NUCLEOTIDE SEQUENCE</scope>
    <source>
        <strain evidence="12">HI-2016</strain>
    </source>
</reference>
<dbReference type="GO" id="GO:0004984">
    <property type="term" value="F:olfactory receptor activity"/>
    <property type="evidence" value="ECO:0007669"/>
    <property type="project" value="TreeGrafter"/>
</dbReference>
<keyword evidence="6" id="KW-0297">G-protein coupled receptor</keyword>
<dbReference type="PANTHER" id="PTHR24061:SF1">
    <property type="entry name" value="VOMERONASAL 2, RECEPTOR 2-RELATED"/>
    <property type="match status" value="1"/>
</dbReference>
<keyword evidence="5" id="KW-1133">Transmembrane helix</keyword>
<keyword evidence="13" id="KW-1185">Reference proteome</keyword>
<sequence length="263" mass="28980">MAALVGAGGSDLSIATARILGLYYFPQTVLESTANIIVVFSSDVDLNPLAEELIRHNITNRTWIASEAWVTSALIAKPGILPVLGGALGFGIRRAEIPGLRQHLLDLDPYDDELTEEFWETAFNCTLDYRKAMRSAAARGGEGLNISDSRNTLVPGGLCTGKEKLALLNNTYSDVSQLRLTYSVYKALMYYLKNLRFNVPHTGESIFFNDGEVLGEYDIINWQRNADGSISYIQVGHYNSTAPPGERLTVDNGSIIWNNDILE</sequence>
<dbReference type="FunFam" id="3.40.50.2300:FF:000016">
    <property type="entry name" value="Taste 1 receptor member 2"/>
    <property type="match status" value="1"/>
</dbReference>
<dbReference type="SUPFAM" id="SSF53822">
    <property type="entry name" value="Periplasmic binding protein-like I"/>
    <property type="match status" value="1"/>
</dbReference>
<evidence type="ECO:0000256" key="8">
    <source>
        <dbReference type="ARBA" id="ARBA00023170"/>
    </source>
</evidence>
<dbReference type="OrthoDB" id="5984008at2759"/>
<dbReference type="EMBL" id="JAFBMS010000062">
    <property type="protein sequence ID" value="KAG9338740.1"/>
    <property type="molecule type" value="Genomic_DNA"/>
</dbReference>
<dbReference type="InterPro" id="IPR001828">
    <property type="entry name" value="ANF_lig-bd_rcpt"/>
</dbReference>
<evidence type="ECO:0000256" key="4">
    <source>
        <dbReference type="ARBA" id="ARBA00022729"/>
    </source>
</evidence>
<gene>
    <name evidence="12" type="ORF">JZ751_025409</name>
</gene>
<dbReference type="Gene3D" id="3.40.50.2300">
    <property type="match status" value="2"/>
</dbReference>
<evidence type="ECO:0000256" key="10">
    <source>
        <dbReference type="ARBA" id="ARBA00023224"/>
    </source>
</evidence>
<evidence type="ECO:0000256" key="5">
    <source>
        <dbReference type="ARBA" id="ARBA00022989"/>
    </source>
</evidence>
<evidence type="ECO:0000313" key="13">
    <source>
        <dbReference type="Proteomes" id="UP000824540"/>
    </source>
</evidence>
<proteinExistence type="predicted"/>
<dbReference type="InterPro" id="IPR000068">
    <property type="entry name" value="GPCR_3_Ca_sens_rcpt-rel"/>
</dbReference>
<comment type="subcellular location">
    <subcellularLocation>
        <location evidence="1">Cell membrane</location>
        <topology evidence="1">Multi-pass membrane protein</topology>
    </subcellularLocation>
</comment>
<keyword evidence="4" id="KW-0732">Signal</keyword>
<keyword evidence="3" id="KW-0812">Transmembrane</keyword>
<comment type="caution">
    <text evidence="12">The sequence shown here is derived from an EMBL/GenBank/DDBJ whole genome shotgun (WGS) entry which is preliminary data.</text>
</comment>
<keyword evidence="9" id="KW-0325">Glycoprotein</keyword>
<evidence type="ECO:0000259" key="11">
    <source>
        <dbReference type="Pfam" id="PF01094"/>
    </source>
</evidence>
<dbReference type="GO" id="GO:0005886">
    <property type="term" value="C:plasma membrane"/>
    <property type="evidence" value="ECO:0007669"/>
    <property type="project" value="UniProtKB-SubCell"/>
</dbReference>
<organism evidence="12 13">
    <name type="scientific">Albula glossodonta</name>
    <name type="common">roundjaw bonefish</name>
    <dbReference type="NCBI Taxonomy" id="121402"/>
    <lineage>
        <taxon>Eukaryota</taxon>
        <taxon>Metazoa</taxon>
        <taxon>Chordata</taxon>
        <taxon>Craniata</taxon>
        <taxon>Vertebrata</taxon>
        <taxon>Euteleostomi</taxon>
        <taxon>Actinopterygii</taxon>
        <taxon>Neopterygii</taxon>
        <taxon>Teleostei</taxon>
        <taxon>Albuliformes</taxon>
        <taxon>Albulidae</taxon>
        <taxon>Albula</taxon>
    </lineage>
</organism>
<name>A0A8T2NHH0_9TELE</name>
<accession>A0A8T2NHH0</accession>
<evidence type="ECO:0000256" key="9">
    <source>
        <dbReference type="ARBA" id="ARBA00023180"/>
    </source>
</evidence>
<evidence type="ECO:0000256" key="3">
    <source>
        <dbReference type="ARBA" id="ARBA00022692"/>
    </source>
</evidence>
<feature type="domain" description="Receptor ligand binding region" evidence="11">
    <location>
        <begin position="30"/>
        <end position="224"/>
    </location>
</feature>
<evidence type="ECO:0000256" key="1">
    <source>
        <dbReference type="ARBA" id="ARBA00004651"/>
    </source>
</evidence>
<dbReference type="PRINTS" id="PR00592">
    <property type="entry name" value="CASENSINGR"/>
</dbReference>
<dbReference type="InterPro" id="IPR028082">
    <property type="entry name" value="Peripla_BP_I"/>
</dbReference>
<keyword evidence="2" id="KW-1003">Cell membrane</keyword>
<keyword evidence="10" id="KW-0807">Transducer</keyword>
<keyword evidence="8" id="KW-0675">Receptor</keyword>
<evidence type="ECO:0000256" key="2">
    <source>
        <dbReference type="ARBA" id="ARBA00022475"/>
    </source>
</evidence>
<dbReference type="AlphaFoldDB" id="A0A8T2NHH0"/>
<feature type="non-terminal residue" evidence="12">
    <location>
        <position position="1"/>
    </location>
</feature>
<dbReference type="PANTHER" id="PTHR24061">
    <property type="entry name" value="CALCIUM-SENSING RECEPTOR-RELATED"/>
    <property type="match status" value="1"/>
</dbReference>
<keyword evidence="7" id="KW-0472">Membrane</keyword>
<dbReference type="Pfam" id="PF01094">
    <property type="entry name" value="ANF_receptor"/>
    <property type="match status" value="1"/>
</dbReference>
<evidence type="ECO:0000256" key="7">
    <source>
        <dbReference type="ARBA" id="ARBA00023136"/>
    </source>
</evidence>
<dbReference type="GO" id="GO:0004930">
    <property type="term" value="F:G protein-coupled receptor activity"/>
    <property type="evidence" value="ECO:0007669"/>
    <property type="project" value="UniProtKB-KW"/>
</dbReference>
<protein>
    <recommendedName>
        <fullName evidence="11">Receptor ligand binding region domain-containing protein</fullName>
    </recommendedName>
</protein>
<evidence type="ECO:0000313" key="12">
    <source>
        <dbReference type="EMBL" id="KAG9338740.1"/>
    </source>
</evidence>
<evidence type="ECO:0000256" key="6">
    <source>
        <dbReference type="ARBA" id="ARBA00023040"/>
    </source>
</evidence>